<gene>
    <name evidence="2" type="ORF">APZ41_011850</name>
    <name evidence="3" type="ORF">NCTC13291_00700</name>
</gene>
<protein>
    <submittedName>
        <fullName evidence="2">Uncharacterized protein</fullName>
    </submittedName>
</protein>
<dbReference type="RefSeq" id="WP_019461103.1">
    <property type="nucleotide sequence ID" value="NZ_AP031462.1"/>
</dbReference>
<reference evidence="3 5" key="2">
    <citation type="submission" date="2018-06" db="EMBL/GenBank/DDBJ databases">
        <authorList>
            <consortium name="Pathogen Informatics"/>
            <person name="Doyle S."/>
        </authorList>
    </citation>
    <scope>NUCLEOTIDE SEQUENCE [LARGE SCALE GENOMIC DNA]</scope>
    <source>
        <strain evidence="3 5">NCTC13291</strain>
    </source>
</reference>
<feature type="compositionally biased region" description="Basic and acidic residues" evidence="1">
    <location>
        <begin position="1"/>
        <end position="14"/>
    </location>
</feature>
<dbReference type="Proteomes" id="UP000054844">
    <property type="component" value="Unassembled WGS sequence"/>
</dbReference>
<feature type="compositionally biased region" description="Basic and acidic residues" evidence="1">
    <location>
        <begin position="44"/>
        <end position="72"/>
    </location>
</feature>
<evidence type="ECO:0000313" key="3">
    <source>
        <dbReference type="EMBL" id="SUE38528.1"/>
    </source>
</evidence>
<keyword evidence="4" id="KW-1185">Reference proteome</keyword>
<organism evidence="2 4">
    <name type="scientific">Roseomonas mucosa</name>
    <dbReference type="NCBI Taxonomy" id="207340"/>
    <lineage>
        <taxon>Bacteria</taxon>
        <taxon>Pseudomonadati</taxon>
        <taxon>Pseudomonadota</taxon>
        <taxon>Alphaproteobacteria</taxon>
        <taxon>Acetobacterales</taxon>
        <taxon>Roseomonadaceae</taxon>
        <taxon>Roseomonas</taxon>
    </lineage>
</organism>
<dbReference type="EMBL" id="LLWF02000035">
    <property type="protein sequence ID" value="ONH82995.1"/>
    <property type="molecule type" value="Genomic_DNA"/>
</dbReference>
<name>A0A1S8D6I6_9PROT</name>
<proteinExistence type="predicted"/>
<evidence type="ECO:0000256" key="1">
    <source>
        <dbReference type="SAM" id="MobiDB-lite"/>
    </source>
</evidence>
<dbReference type="Proteomes" id="UP000254919">
    <property type="component" value="Unassembled WGS sequence"/>
</dbReference>
<accession>A0A1S8D6I6</accession>
<dbReference type="GeneID" id="99635722"/>
<feature type="compositionally biased region" description="Polar residues" evidence="1">
    <location>
        <begin position="19"/>
        <end position="34"/>
    </location>
</feature>
<dbReference type="AlphaFoldDB" id="A0A1S8D6I6"/>
<sequence>MSDEKSFSDQRETEAMFITTKTQTIPAVTQSRNLPASDAASAQPRDENTYDDGLVHNHDWANDRREEGPVGLRPERLVADAASVRTPSSAVHDDLHYS</sequence>
<evidence type="ECO:0000313" key="2">
    <source>
        <dbReference type="EMBL" id="ONH82995.1"/>
    </source>
</evidence>
<reference evidence="2 4" key="1">
    <citation type="submission" date="2016-12" db="EMBL/GenBank/DDBJ databases">
        <title>Draft genome sequence of Roseomonas mucosa strain AU37, isolated from a peripheral intravenous catheter.</title>
        <authorList>
            <person name="Choudhury M.A."/>
            <person name="Sidjabat H.E."/>
            <person name="Wailan A.M."/>
            <person name="Zhang L."/>
            <person name="Marsh N.M."/>
            <person name="Rickard C.M."/>
            <person name="Davies M."/>
            <person name="Mcmillan D.J."/>
        </authorList>
    </citation>
    <scope>NUCLEOTIDE SEQUENCE [LARGE SCALE GENOMIC DNA]</scope>
    <source>
        <strain evidence="2 4">SAVE376</strain>
    </source>
</reference>
<feature type="region of interest" description="Disordered" evidence="1">
    <location>
        <begin position="1"/>
        <end position="72"/>
    </location>
</feature>
<dbReference type="EMBL" id="UGVN01000001">
    <property type="protein sequence ID" value="SUE38528.1"/>
    <property type="molecule type" value="Genomic_DNA"/>
</dbReference>
<evidence type="ECO:0000313" key="5">
    <source>
        <dbReference type="Proteomes" id="UP000254919"/>
    </source>
</evidence>
<dbReference type="OrthoDB" id="7280977at2"/>
<evidence type="ECO:0000313" key="4">
    <source>
        <dbReference type="Proteomes" id="UP000054844"/>
    </source>
</evidence>